<dbReference type="Proteomes" id="UP000013568">
    <property type="component" value="Unassembled WGS sequence"/>
</dbReference>
<dbReference type="EMBL" id="GL636099">
    <property type="protein sequence ID" value="EFW13132.1"/>
    <property type="molecule type" value="Genomic_DNA"/>
</dbReference>
<proteinExistence type="predicted"/>
<reference evidence="2" key="1">
    <citation type="journal article" date="2011" name="Genome Biol. Evol.">
        <title>Massive genomic decay in Serratia symbiotica, a recently evolved symbiont of aphids.</title>
        <authorList>
            <person name="Burke G.R."/>
            <person name="Moran N.A."/>
        </authorList>
    </citation>
    <scope>NUCLEOTIDE SEQUENCE [LARGE SCALE GENOMIC DNA]</scope>
    <source>
        <strain evidence="2">Tucson</strain>
    </source>
</reference>
<keyword evidence="2" id="KW-1185">Reference proteome</keyword>
<accession>E9CJW6</accession>
<evidence type="ECO:0000313" key="1">
    <source>
        <dbReference type="EMBL" id="EFW13132.1"/>
    </source>
</evidence>
<gene>
    <name evidence="1" type="ORF">SSYM_0364</name>
</gene>
<evidence type="ECO:0000313" key="2">
    <source>
        <dbReference type="Proteomes" id="UP000013568"/>
    </source>
</evidence>
<organism evidence="1 2">
    <name type="scientific">Serratia symbiotica str. Tucson</name>
    <dbReference type="NCBI Taxonomy" id="914128"/>
    <lineage>
        <taxon>Bacteria</taxon>
        <taxon>Pseudomonadati</taxon>
        <taxon>Pseudomonadota</taxon>
        <taxon>Gammaproteobacteria</taxon>
        <taxon>Enterobacterales</taxon>
        <taxon>Yersiniaceae</taxon>
        <taxon>Serratia</taxon>
        <taxon>Serratia symbiotica</taxon>
    </lineage>
</organism>
<name>E9CJW6_9GAMM</name>
<feature type="non-terminal residue" evidence="1">
    <location>
        <position position="1"/>
    </location>
</feature>
<sequence length="14" mass="1484">QAPGIRPFNTAQLA</sequence>
<protein>
    <submittedName>
        <fullName evidence="1">Uncharacterized protein</fullName>
    </submittedName>
</protein>
<dbReference type="HOGENOM" id="CLU_3434494_0_0_6"/>